<dbReference type="RefSeq" id="WP_163898948.1">
    <property type="nucleotide sequence ID" value="NZ_CP048427.1"/>
</dbReference>
<dbReference type="EMBL" id="JAAKZH010000003">
    <property type="protein sequence ID" value="NGO63927.1"/>
    <property type="molecule type" value="Genomic_DNA"/>
</dbReference>
<comment type="caution">
    <text evidence="1">The sequence shown here is derived from an EMBL/GenBank/DDBJ whole genome shotgun (WGS) entry which is preliminary data.</text>
</comment>
<dbReference type="Proteomes" id="UP000477849">
    <property type="component" value="Unassembled WGS sequence"/>
</dbReference>
<dbReference type="AlphaFoldDB" id="A0A6M1S3S4"/>
<proteinExistence type="predicted"/>
<accession>A0A6M1S3S4</accession>
<gene>
    <name evidence="1" type="ORF">G6N76_09585</name>
</gene>
<name>A0A6M1S3S4_9HYPH</name>
<protein>
    <submittedName>
        <fullName evidence="1">Uncharacterized protein</fullName>
    </submittedName>
</protein>
<evidence type="ECO:0000313" key="1">
    <source>
        <dbReference type="EMBL" id="NGO63927.1"/>
    </source>
</evidence>
<evidence type="ECO:0000313" key="2">
    <source>
        <dbReference type="Proteomes" id="UP000477849"/>
    </source>
</evidence>
<reference evidence="1 2" key="1">
    <citation type="submission" date="2020-02" db="EMBL/GenBank/DDBJ databases">
        <title>Genome sequence of the type strain CCBAU10050 of Rhizobium daejeonense.</title>
        <authorList>
            <person name="Gao J."/>
            <person name="Sun J."/>
        </authorList>
    </citation>
    <scope>NUCLEOTIDE SEQUENCE [LARGE SCALE GENOMIC DNA]</scope>
    <source>
        <strain evidence="1 2">CCBAU10050</strain>
    </source>
</reference>
<organism evidence="1 2">
    <name type="scientific">Rhizobium daejeonense</name>
    <dbReference type="NCBI Taxonomy" id="240521"/>
    <lineage>
        <taxon>Bacteria</taxon>
        <taxon>Pseudomonadati</taxon>
        <taxon>Pseudomonadota</taxon>
        <taxon>Alphaproteobacteria</taxon>
        <taxon>Hyphomicrobiales</taxon>
        <taxon>Rhizobiaceae</taxon>
        <taxon>Rhizobium/Agrobacterium group</taxon>
        <taxon>Rhizobium</taxon>
    </lineage>
</organism>
<sequence>MFSGGNWFAWFPVRVRTKRGERWAWLENVWRDRTVTAYGAGPYRYYA</sequence>
<keyword evidence="2" id="KW-1185">Reference proteome</keyword>